<organism evidence="1 2">
    <name type="scientific">Neomoorella humiferrea</name>
    <dbReference type="NCBI Taxonomy" id="676965"/>
    <lineage>
        <taxon>Bacteria</taxon>
        <taxon>Bacillati</taxon>
        <taxon>Bacillota</taxon>
        <taxon>Clostridia</taxon>
        <taxon>Neomoorellales</taxon>
        <taxon>Neomoorellaceae</taxon>
        <taxon>Neomoorella</taxon>
    </lineage>
</organism>
<protein>
    <submittedName>
        <fullName evidence="1">Uncharacterized protein</fullName>
    </submittedName>
</protein>
<keyword evidence="2" id="KW-1185">Reference proteome</keyword>
<dbReference type="AlphaFoldDB" id="A0A2T0AVA2"/>
<name>A0A2T0AVA2_9FIRM</name>
<dbReference type="Proteomes" id="UP000238415">
    <property type="component" value="Unassembled WGS sequence"/>
</dbReference>
<dbReference type="EMBL" id="PVXM01000008">
    <property type="protein sequence ID" value="PRR74503.1"/>
    <property type="molecule type" value="Genomic_DNA"/>
</dbReference>
<comment type="caution">
    <text evidence="1">The sequence shown here is derived from an EMBL/GenBank/DDBJ whole genome shotgun (WGS) entry which is preliminary data.</text>
</comment>
<reference evidence="1 2" key="1">
    <citation type="submission" date="2018-03" db="EMBL/GenBank/DDBJ databases">
        <title>Genome sequence of Moorella humiferrea DSM 23265.</title>
        <authorList>
            <person name="Poehlein A."/>
            <person name="Daniel R."/>
        </authorList>
    </citation>
    <scope>NUCLEOTIDE SEQUENCE [LARGE SCALE GENOMIC DNA]</scope>
    <source>
        <strain evidence="1 2">DSM 23265</strain>
    </source>
</reference>
<gene>
    <name evidence="1" type="ORF">MOHU_08160</name>
</gene>
<evidence type="ECO:0000313" key="1">
    <source>
        <dbReference type="EMBL" id="PRR74503.1"/>
    </source>
</evidence>
<sequence>MTRTHAEENGRWVARQGDIYIVELQAGQNNLDDLPDNHSFDSETRTFYHKKHAPVAVPPGVKAVRVYRQTQIHPLGGRDYAD</sequence>
<proteinExistence type="predicted"/>
<evidence type="ECO:0000313" key="2">
    <source>
        <dbReference type="Proteomes" id="UP000238415"/>
    </source>
</evidence>
<accession>A0A2T0AVA2</accession>